<proteinExistence type="predicted"/>
<feature type="non-terminal residue" evidence="1">
    <location>
        <position position="226"/>
    </location>
</feature>
<reference evidence="1" key="1">
    <citation type="journal article" date="2014" name="Front. Microbiol.">
        <title>High frequency of phylogenetically diverse reductive dehalogenase-homologous genes in deep subseafloor sedimentary metagenomes.</title>
        <authorList>
            <person name="Kawai M."/>
            <person name="Futagami T."/>
            <person name="Toyoda A."/>
            <person name="Takaki Y."/>
            <person name="Nishi S."/>
            <person name="Hori S."/>
            <person name="Arai W."/>
            <person name="Tsubouchi T."/>
            <person name="Morono Y."/>
            <person name="Uchiyama I."/>
            <person name="Ito T."/>
            <person name="Fujiyama A."/>
            <person name="Inagaki F."/>
            <person name="Takami H."/>
        </authorList>
    </citation>
    <scope>NUCLEOTIDE SEQUENCE</scope>
    <source>
        <strain evidence="1">Expedition CK06-06</strain>
    </source>
</reference>
<evidence type="ECO:0000313" key="1">
    <source>
        <dbReference type="EMBL" id="GAG51531.1"/>
    </source>
</evidence>
<name>X0ZTM2_9ZZZZ</name>
<accession>X0ZTM2</accession>
<gene>
    <name evidence="1" type="ORF">S01H1_79291</name>
</gene>
<dbReference type="AlphaFoldDB" id="X0ZTM2"/>
<dbReference type="EMBL" id="BARS01053438">
    <property type="protein sequence ID" value="GAG51531.1"/>
    <property type="molecule type" value="Genomic_DNA"/>
</dbReference>
<protein>
    <submittedName>
        <fullName evidence="1">Uncharacterized protein</fullName>
    </submittedName>
</protein>
<comment type="caution">
    <text evidence="1">The sequence shown here is derived from an EMBL/GenBank/DDBJ whole genome shotgun (WGS) entry which is preliminary data.</text>
</comment>
<organism evidence="1">
    <name type="scientific">marine sediment metagenome</name>
    <dbReference type="NCBI Taxonomy" id="412755"/>
    <lineage>
        <taxon>unclassified sequences</taxon>
        <taxon>metagenomes</taxon>
        <taxon>ecological metagenomes</taxon>
    </lineage>
</organism>
<sequence length="226" mass="24213">LIFAGAPDWLSKTATEYLMVTSGFDYWSATEDDHRQVCPTSGKIKNLYVKLLWGDPGNDPDAYRFTLRVNGASPANGLVVTIVANDTTGDDTAHEVTVAAGDVLTLMCEPLESPGSTVWAFMGMTFVADTDGESLILAGTTNDLHNTDTEYNLLSTFWISSWQADESLVYQMGQECTLKKLYVLLSAAPGDGKSYTFTLRKGDGLGDGNLAVTITGAATTTGNDLV</sequence>
<feature type="non-terminal residue" evidence="1">
    <location>
        <position position="1"/>
    </location>
</feature>